<dbReference type="InterPro" id="IPR041656">
    <property type="entry name" value="TPR_5"/>
</dbReference>
<feature type="repeat" description="TPR" evidence="1">
    <location>
        <begin position="72"/>
        <end position="105"/>
    </location>
</feature>
<evidence type="ECO:0000256" key="1">
    <source>
        <dbReference type="PROSITE-ProRule" id="PRU00339"/>
    </source>
</evidence>
<organism evidence="3 4">
    <name type="scientific">Carnobacterium maltaromaticum</name>
    <name type="common">Carnobacterium piscicola</name>
    <dbReference type="NCBI Taxonomy" id="2751"/>
    <lineage>
        <taxon>Bacteria</taxon>
        <taxon>Bacillati</taxon>
        <taxon>Bacillota</taxon>
        <taxon>Bacilli</taxon>
        <taxon>Lactobacillales</taxon>
        <taxon>Carnobacteriaceae</taxon>
        <taxon>Carnobacterium</taxon>
    </lineage>
</organism>
<feature type="domain" description="Tetratrico peptide repeat group 5" evidence="2">
    <location>
        <begin position="38"/>
        <end position="156"/>
    </location>
</feature>
<protein>
    <submittedName>
        <fullName evidence="3">Tetratricopeptide repeat protein</fullName>
    </submittedName>
</protein>
<dbReference type="SMART" id="SM00028">
    <property type="entry name" value="TPR"/>
    <property type="match status" value="3"/>
</dbReference>
<dbReference type="AlphaFoldDB" id="A0AAW9K5D1"/>
<dbReference type="EMBL" id="JAVBVO010000003">
    <property type="protein sequence ID" value="MDZ5758877.1"/>
    <property type="molecule type" value="Genomic_DNA"/>
</dbReference>
<gene>
    <name evidence="3" type="ORF">RAK27_09445</name>
</gene>
<proteinExistence type="predicted"/>
<accession>A0AAW9K5D1</accession>
<dbReference type="RefSeq" id="WP_015077295.1">
    <property type="nucleotide sequence ID" value="NZ_BJOJ01000076.1"/>
</dbReference>
<name>A0AAW9K5D1_CARML</name>
<evidence type="ECO:0000313" key="3">
    <source>
        <dbReference type="EMBL" id="MDZ5758877.1"/>
    </source>
</evidence>
<dbReference type="InterPro" id="IPR011990">
    <property type="entry name" value="TPR-like_helical_dom_sf"/>
</dbReference>
<dbReference type="Gene3D" id="1.25.40.10">
    <property type="entry name" value="Tetratricopeptide repeat domain"/>
    <property type="match status" value="1"/>
</dbReference>
<dbReference type="Pfam" id="PF12688">
    <property type="entry name" value="TPR_5"/>
    <property type="match status" value="1"/>
</dbReference>
<evidence type="ECO:0000259" key="2">
    <source>
        <dbReference type="Pfam" id="PF12688"/>
    </source>
</evidence>
<comment type="caution">
    <text evidence="3">The sequence shown here is derived from an EMBL/GenBank/DDBJ whole genome shotgun (WGS) entry which is preliminary data.</text>
</comment>
<evidence type="ECO:0000313" key="4">
    <source>
        <dbReference type="Proteomes" id="UP001290462"/>
    </source>
</evidence>
<sequence length="160" mass="18435">MKIKRLQAIEFRQNGDYAASCQLLKELIAQNPDNAELLYQCAWSHDTAGLEVEAVPYYEKAIQLGLEESDLSEAYLGLGSTYRTIGAYQKSKQLYLEALKKFPENKVYPIFLAMTYYNLAEYSQAMELLLRTISEIETDSEIKTYQKAIAFYADKLDQIW</sequence>
<dbReference type="Proteomes" id="UP001290462">
    <property type="component" value="Unassembled WGS sequence"/>
</dbReference>
<dbReference type="PROSITE" id="PS50005">
    <property type="entry name" value="TPR"/>
    <property type="match status" value="1"/>
</dbReference>
<dbReference type="SUPFAM" id="SSF48452">
    <property type="entry name" value="TPR-like"/>
    <property type="match status" value="1"/>
</dbReference>
<keyword evidence="1" id="KW-0802">TPR repeat</keyword>
<dbReference type="InterPro" id="IPR019734">
    <property type="entry name" value="TPR_rpt"/>
</dbReference>
<reference evidence="3" key="1">
    <citation type="submission" date="2023-08" db="EMBL/GenBank/DDBJ databases">
        <title>Genomic characterization of piscicolin 126 produced by Carnobacterium maltaromaticum CM22 strain isolated from salmon (Salmo salar).</title>
        <authorList>
            <person name="Gonzalez-Gragera E."/>
            <person name="Garcia-Lopez J.D."/>
            <person name="Teso-Perez C."/>
            <person name="Gimenez-Hernandez I."/>
            <person name="Peralta-Sanchez J.M."/>
            <person name="Valdivia E."/>
            <person name="Montalban-Lopez M."/>
            <person name="Martin-Platero A.M."/>
            <person name="Banos A."/>
            <person name="Martinez-Bueno M."/>
        </authorList>
    </citation>
    <scope>NUCLEOTIDE SEQUENCE</scope>
    <source>
        <strain evidence="3">CM22</strain>
    </source>
</reference>